<dbReference type="AlphaFoldDB" id="A0A814IZ45"/>
<feature type="region of interest" description="Disordered" evidence="9">
    <location>
        <begin position="160"/>
        <end position="188"/>
    </location>
</feature>
<feature type="transmembrane region" description="Helical" evidence="8">
    <location>
        <begin position="52"/>
        <end position="75"/>
    </location>
</feature>
<feature type="compositionally biased region" description="Polar residues" evidence="9">
    <location>
        <begin position="21"/>
        <end position="34"/>
    </location>
</feature>
<keyword evidence="5 8" id="KW-1133">Transmembrane helix</keyword>
<keyword evidence="3 8" id="KW-0813">Transport</keyword>
<keyword evidence="7 8" id="KW-0472">Membrane</keyword>
<feature type="transmembrane region" description="Helical" evidence="8">
    <location>
        <begin position="296"/>
        <end position="316"/>
    </location>
</feature>
<evidence type="ECO:0000256" key="4">
    <source>
        <dbReference type="ARBA" id="ARBA00022692"/>
    </source>
</evidence>
<evidence type="ECO:0000256" key="7">
    <source>
        <dbReference type="ARBA" id="ARBA00023136"/>
    </source>
</evidence>
<evidence type="ECO:0000256" key="1">
    <source>
        <dbReference type="ARBA" id="ARBA00004141"/>
    </source>
</evidence>
<keyword evidence="6 8" id="KW-0406">Ion transport</keyword>
<feature type="region of interest" description="Disordered" evidence="9">
    <location>
        <begin position="1"/>
        <end position="34"/>
    </location>
</feature>
<feature type="transmembrane region" description="Helical" evidence="8">
    <location>
        <begin position="406"/>
        <end position="425"/>
    </location>
</feature>
<dbReference type="NCBIfam" id="TIGR00820">
    <property type="entry name" value="zip"/>
    <property type="match status" value="1"/>
</dbReference>
<evidence type="ECO:0000313" key="10">
    <source>
        <dbReference type="EMBL" id="CAF1029043.1"/>
    </source>
</evidence>
<comment type="subcellular location">
    <subcellularLocation>
        <location evidence="1 8">Membrane</location>
        <topology evidence="1 8">Multi-pass membrane protein</topology>
    </subcellularLocation>
</comment>
<organism evidence="10 11">
    <name type="scientific">Adineta ricciae</name>
    <name type="common">Rotifer</name>
    <dbReference type="NCBI Taxonomy" id="249248"/>
    <lineage>
        <taxon>Eukaryota</taxon>
        <taxon>Metazoa</taxon>
        <taxon>Spiralia</taxon>
        <taxon>Gnathifera</taxon>
        <taxon>Rotifera</taxon>
        <taxon>Eurotatoria</taxon>
        <taxon>Bdelloidea</taxon>
        <taxon>Adinetida</taxon>
        <taxon>Adinetidae</taxon>
        <taxon>Adineta</taxon>
    </lineage>
</organism>
<dbReference type="GO" id="GO:0005385">
    <property type="term" value="F:zinc ion transmembrane transporter activity"/>
    <property type="evidence" value="ECO:0007669"/>
    <property type="project" value="InterPro"/>
</dbReference>
<comment type="caution">
    <text evidence="10">The sequence shown here is derived from an EMBL/GenBank/DDBJ whole genome shotgun (WGS) entry which is preliminary data.</text>
</comment>
<proteinExistence type="inferred from homology"/>
<dbReference type="PANTHER" id="PTHR11040">
    <property type="entry name" value="ZINC/IRON TRANSPORTER"/>
    <property type="match status" value="1"/>
</dbReference>
<keyword evidence="4 8" id="KW-0812">Transmembrane</keyword>
<dbReference type="InterPro" id="IPR004698">
    <property type="entry name" value="Zn/Fe_permease_fun/pln"/>
</dbReference>
<feature type="compositionally biased region" description="Basic and acidic residues" evidence="9">
    <location>
        <begin position="172"/>
        <end position="185"/>
    </location>
</feature>
<feature type="transmembrane region" description="Helical" evidence="8">
    <location>
        <begin position="87"/>
        <end position="108"/>
    </location>
</feature>
<feature type="transmembrane region" description="Helical" evidence="8">
    <location>
        <begin position="272"/>
        <end position="290"/>
    </location>
</feature>
<evidence type="ECO:0000256" key="6">
    <source>
        <dbReference type="ARBA" id="ARBA00023065"/>
    </source>
</evidence>
<reference evidence="10" key="1">
    <citation type="submission" date="2021-02" db="EMBL/GenBank/DDBJ databases">
        <authorList>
            <person name="Nowell W R."/>
        </authorList>
    </citation>
    <scope>NUCLEOTIDE SEQUENCE</scope>
</reference>
<feature type="transmembrane region" description="Helical" evidence="8">
    <location>
        <begin position="328"/>
        <end position="350"/>
    </location>
</feature>
<dbReference type="Pfam" id="PF02535">
    <property type="entry name" value="Zip"/>
    <property type="match status" value="1"/>
</dbReference>
<evidence type="ECO:0000313" key="11">
    <source>
        <dbReference type="Proteomes" id="UP000663828"/>
    </source>
</evidence>
<feature type="transmembrane region" description="Helical" evidence="8">
    <location>
        <begin position="362"/>
        <end position="386"/>
    </location>
</feature>
<dbReference type="InterPro" id="IPR003689">
    <property type="entry name" value="ZIP"/>
</dbReference>
<sequence length="426" mass="46356">MYSNNQAGRFLSRKRPEQPINMDTTTEISNTTDSGNNACVLSDEEINQAYNMTLHIVSLFVLLVVSFVGASLSVVSNRVKALRVNPIVLNLGKFFGSGVVLATGFVHILPDAMETLTDPCLPDSWTVYGAYAGLFAMLGILGMQLIEFLAHERYRSMTTKHSHTAIGTDVKGPTEKIESDQKAEELDGASQVNGDIDRANSVHHAHHAHRSHGEHIHAHAHTPEVHYHQHQHLETIQMEPSTTSIEEGEESNHHHHGLALQNNGQSHKISTYLLEFGIALHSVLIGLTLGTATDSFVALFIALCFHQFFEAIALGAQIANLKSASIKSAIFMVIFFSLTTPLGIGIGIAIHSGTYNPKSVSYLLSTGILDSLAAGILIYVAVVNLITAEMGVNAHAFNRLSKRLKFAYFVALYLGVSAMAVIGRWA</sequence>
<feature type="transmembrane region" description="Helical" evidence="8">
    <location>
        <begin position="128"/>
        <end position="150"/>
    </location>
</feature>
<evidence type="ECO:0000256" key="9">
    <source>
        <dbReference type="SAM" id="MobiDB-lite"/>
    </source>
</evidence>
<dbReference type="EMBL" id="CAJNOR010000885">
    <property type="protein sequence ID" value="CAF1029043.1"/>
    <property type="molecule type" value="Genomic_DNA"/>
</dbReference>
<dbReference type="Proteomes" id="UP000663828">
    <property type="component" value="Unassembled WGS sequence"/>
</dbReference>
<gene>
    <name evidence="10" type="ORF">XAT740_LOCUS14649</name>
</gene>
<evidence type="ECO:0000256" key="2">
    <source>
        <dbReference type="ARBA" id="ARBA00006939"/>
    </source>
</evidence>
<keyword evidence="11" id="KW-1185">Reference proteome</keyword>
<protein>
    <submittedName>
        <fullName evidence="10">Uncharacterized protein</fullName>
    </submittedName>
</protein>
<evidence type="ECO:0000256" key="3">
    <source>
        <dbReference type="ARBA" id="ARBA00022448"/>
    </source>
</evidence>
<dbReference type="GO" id="GO:0005886">
    <property type="term" value="C:plasma membrane"/>
    <property type="evidence" value="ECO:0007669"/>
    <property type="project" value="TreeGrafter"/>
</dbReference>
<evidence type="ECO:0000256" key="5">
    <source>
        <dbReference type="ARBA" id="ARBA00022989"/>
    </source>
</evidence>
<dbReference type="PANTHER" id="PTHR11040:SF44">
    <property type="entry name" value="PROTEIN ZNTC-RELATED"/>
    <property type="match status" value="1"/>
</dbReference>
<comment type="similarity">
    <text evidence="2 8">Belongs to the ZIP transporter (TC 2.A.5) family.</text>
</comment>
<evidence type="ECO:0000256" key="8">
    <source>
        <dbReference type="RuleBase" id="RU362088"/>
    </source>
</evidence>
<name>A0A814IZ45_ADIRI</name>
<accession>A0A814IZ45</accession>